<accession>A0A9W4HJ34</accession>
<keyword evidence="1" id="KW-1133">Transmembrane helix</keyword>
<dbReference type="EMBL" id="CAJVOS010000016">
    <property type="protein sequence ID" value="CAG8029575.1"/>
    <property type="molecule type" value="Genomic_DNA"/>
</dbReference>
<keyword evidence="1" id="KW-0472">Membrane</keyword>
<feature type="transmembrane region" description="Helical" evidence="1">
    <location>
        <begin position="31"/>
        <end position="49"/>
    </location>
</feature>
<organism evidence="2 3">
    <name type="scientific">Penicillium olsonii</name>
    <dbReference type="NCBI Taxonomy" id="99116"/>
    <lineage>
        <taxon>Eukaryota</taxon>
        <taxon>Fungi</taxon>
        <taxon>Dikarya</taxon>
        <taxon>Ascomycota</taxon>
        <taxon>Pezizomycotina</taxon>
        <taxon>Eurotiomycetes</taxon>
        <taxon>Eurotiomycetidae</taxon>
        <taxon>Eurotiales</taxon>
        <taxon>Aspergillaceae</taxon>
        <taxon>Penicillium</taxon>
    </lineage>
</organism>
<dbReference type="PANTHER" id="PTHR35043:SF7">
    <property type="entry name" value="TRANSCRIPTION FACTOR DOMAIN-CONTAINING PROTEIN"/>
    <property type="match status" value="1"/>
</dbReference>
<gene>
    <name evidence="2" type="ORF">POLS_LOCUS2665</name>
</gene>
<feature type="transmembrane region" description="Helical" evidence="1">
    <location>
        <begin position="345"/>
        <end position="368"/>
    </location>
</feature>
<feature type="transmembrane region" description="Helical" evidence="1">
    <location>
        <begin position="197"/>
        <end position="214"/>
    </location>
</feature>
<evidence type="ECO:0000256" key="1">
    <source>
        <dbReference type="SAM" id="Phobius"/>
    </source>
</evidence>
<keyword evidence="3" id="KW-1185">Reference proteome</keyword>
<keyword evidence="1" id="KW-0812">Transmembrane</keyword>
<evidence type="ECO:0000313" key="3">
    <source>
        <dbReference type="Proteomes" id="UP001153618"/>
    </source>
</evidence>
<comment type="caution">
    <text evidence="2">The sequence shown here is derived from an EMBL/GenBank/DDBJ whole genome shotgun (WGS) entry which is preliminary data.</text>
</comment>
<name>A0A9W4HJ34_PENOL</name>
<sequence>MSESTSSRQSDASINETTVGWTWDSPGRGTLSLITTCLATIFLCTWVVIHPRVYKRESYAIFHKLALFVKTIFAPEFIAVEGLQEWAQCRRMERECAKLTNGGFRLIHAFYISMLALRYRTPNGDRVIWPNQYTWLLQQRLIEWDDHPTWGLSIEDIWDKSKSDSAAKLLALIQVSWFSAQCLLRICHHLPLSQLESMTLGYIPLFIVTYFFWWNKPKDVRSSSLVDLPAMSLEHMAVFESMAVSNKFDNEGFEDQTSYWNVWYLTPRVFEKEEEDRIARDAQAEAQARVEGRSKQLPMQQVSLGPSYDTLASNGLAAQAADEPVSIKKEIIVAHWDPDLYRSKIWPLICLFGISFGALHLVCWNTMFPSMIELWLWRASAFVSIVSMLIFMHFEKVVLRWGGFLTMISIASPAFYLLSRIVMIGGVFAALRAEESAIYDTYEYSAYWIPFL</sequence>
<feature type="transmembrane region" description="Helical" evidence="1">
    <location>
        <begin position="404"/>
        <end position="431"/>
    </location>
</feature>
<feature type="transmembrane region" description="Helical" evidence="1">
    <location>
        <begin position="374"/>
        <end position="392"/>
    </location>
</feature>
<proteinExistence type="predicted"/>
<dbReference type="Proteomes" id="UP001153618">
    <property type="component" value="Unassembled WGS sequence"/>
</dbReference>
<reference evidence="2" key="1">
    <citation type="submission" date="2021-07" db="EMBL/GenBank/DDBJ databases">
        <authorList>
            <person name="Branca A.L. A."/>
        </authorList>
    </citation>
    <scope>NUCLEOTIDE SEQUENCE</scope>
</reference>
<dbReference type="PANTHER" id="PTHR35043">
    <property type="entry name" value="TRANSCRIPTION FACTOR DOMAIN-CONTAINING PROTEIN"/>
    <property type="match status" value="1"/>
</dbReference>
<dbReference type="OrthoDB" id="3061561at2759"/>
<protein>
    <submittedName>
        <fullName evidence="2">Uncharacterized protein</fullName>
    </submittedName>
</protein>
<evidence type="ECO:0000313" key="2">
    <source>
        <dbReference type="EMBL" id="CAG8029575.1"/>
    </source>
</evidence>
<dbReference type="AlphaFoldDB" id="A0A9W4HJ34"/>